<evidence type="ECO:0000313" key="6">
    <source>
        <dbReference type="EMBL" id="CAB4815252.1"/>
    </source>
</evidence>
<dbReference type="SUPFAM" id="SSF53613">
    <property type="entry name" value="Ribokinase-like"/>
    <property type="match status" value="1"/>
</dbReference>
<dbReference type="EMBL" id="CAFBRY010000001">
    <property type="protein sequence ID" value="CAB5133991.1"/>
    <property type="molecule type" value="Genomic_DNA"/>
</dbReference>
<dbReference type="EMBL" id="CAESAH010000001">
    <property type="protein sequence ID" value="CAB4329595.1"/>
    <property type="molecule type" value="Genomic_DNA"/>
</dbReference>
<evidence type="ECO:0000313" key="4">
    <source>
        <dbReference type="EMBL" id="CAB4329595.1"/>
    </source>
</evidence>
<dbReference type="PROSITE" id="PS00584">
    <property type="entry name" value="PFKB_KINASES_2"/>
    <property type="match status" value="1"/>
</dbReference>
<dbReference type="PANTHER" id="PTHR10584:SF166">
    <property type="entry name" value="RIBOKINASE"/>
    <property type="match status" value="1"/>
</dbReference>
<dbReference type="InterPro" id="IPR002173">
    <property type="entry name" value="Carboh/pur_kinase_PfkB_CS"/>
</dbReference>
<dbReference type="Pfam" id="PF00294">
    <property type="entry name" value="PfkB"/>
    <property type="match status" value="2"/>
</dbReference>
<evidence type="ECO:0000259" key="3">
    <source>
        <dbReference type="Pfam" id="PF00294"/>
    </source>
</evidence>
<accession>A0A6J6RPV1</accession>
<organism evidence="5">
    <name type="scientific">freshwater metagenome</name>
    <dbReference type="NCBI Taxonomy" id="449393"/>
    <lineage>
        <taxon>unclassified sequences</taxon>
        <taxon>metagenomes</taxon>
        <taxon>ecological metagenomes</taxon>
    </lineage>
</organism>
<evidence type="ECO:0000256" key="1">
    <source>
        <dbReference type="ARBA" id="ARBA00022679"/>
    </source>
</evidence>
<dbReference type="Gene3D" id="3.40.1190.20">
    <property type="match status" value="2"/>
</dbReference>
<dbReference type="InterPro" id="IPR011611">
    <property type="entry name" value="PfkB_dom"/>
</dbReference>
<evidence type="ECO:0000256" key="2">
    <source>
        <dbReference type="ARBA" id="ARBA00022777"/>
    </source>
</evidence>
<evidence type="ECO:0000313" key="5">
    <source>
        <dbReference type="EMBL" id="CAB4724457.1"/>
    </source>
</evidence>
<dbReference type="PANTHER" id="PTHR10584">
    <property type="entry name" value="SUGAR KINASE"/>
    <property type="match status" value="1"/>
</dbReference>
<dbReference type="EMBL" id="CAEZYO010000007">
    <property type="protein sequence ID" value="CAB4724457.1"/>
    <property type="molecule type" value="Genomic_DNA"/>
</dbReference>
<proteinExistence type="predicted"/>
<reference evidence="5" key="1">
    <citation type="submission" date="2020-05" db="EMBL/GenBank/DDBJ databases">
        <authorList>
            <person name="Chiriac C."/>
            <person name="Salcher M."/>
            <person name="Ghai R."/>
            <person name="Kavagutti S V."/>
        </authorList>
    </citation>
    <scope>NUCLEOTIDE SEQUENCE</scope>
</reference>
<sequence>MNSASIWVIGPIAWDTVLYVPQIPTSGRFLHANSHHERAGGQGFNVASGIKSADLPVNLVGYVGNDSVGSNLREAISESGLSSKYIQTFDSPSPHVTILVEKSGERTMIGMEKNLLAKISSLSLPVKPGDIVVWPFWVDAFFPMLQEISGICTTIIGSNSLNSAEDISGDILVLSNGEVDRPETLEKFKSRFSKIIVTDGANGSTLFHDDKEVAIRAMEIDVVDSTGAGDSFLAGVVLSQYENRSAIDMLTVSTIWAGLTTANQQSIPVNWKFVAQELSKNAVKK</sequence>
<keyword evidence="1" id="KW-0808">Transferase</keyword>
<dbReference type="AlphaFoldDB" id="A0A6J6RPV1"/>
<gene>
    <name evidence="5" type="ORF">UFOPK2731_00416</name>
    <name evidence="6" type="ORF">UFOPK3161_00147</name>
    <name evidence="4" type="ORF">UFOPK3962_00048</name>
    <name evidence="7" type="ORF">UFOPK4427_00047</name>
</gene>
<protein>
    <submittedName>
        <fullName evidence="5">Unannotated protein</fullName>
    </submittedName>
</protein>
<evidence type="ECO:0000313" key="7">
    <source>
        <dbReference type="EMBL" id="CAB5133991.1"/>
    </source>
</evidence>
<feature type="domain" description="Carbohydrate kinase PfkB" evidence="3">
    <location>
        <begin position="136"/>
        <end position="265"/>
    </location>
</feature>
<name>A0A6J6RPV1_9ZZZZ</name>
<keyword evidence="2" id="KW-0418">Kinase</keyword>
<dbReference type="EMBL" id="CAFABC010000002">
    <property type="protein sequence ID" value="CAB4815252.1"/>
    <property type="molecule type" value="Genomic_DNA"/>
</dbReference>
<dbReference type="GO" id="GO:0016301">
    <property type="term" value="F:kinase activity"/>
    <property type="evidence" value="ECO:0007669"/>
    <property type="project" value="UniProtKB-KW"/>
</dbReference>
<dbReference type="InterPro" id="IPR029056">
    <property type="entry name" value="Ribokinase-like"/>
</dbReference>
<feature type="domain" description="Carbohydrate kinase PfkB" evidence="3">
    <location>
        <begin position="5"/>
        <end position="116"/>
    </location>
</feature>